<evidence type="ECO:0000313" key="2">
    <source>
        <dbReference type="EMBL" id="RKF69260.1"/>
    </source>
</evidence>
<sequence>MNIFVSYTTRDDYIDKELLESISDVLSTVGHCYIDLLHNTAKDKQRHVEFMLLQANLIILIASNSIFSSKWVRWELEEAKKRSIPIIIVKAEFDKINTLKNLELMLLSHPLFTIRTLK</sequence>
<comment type="caution">
    <text evidence="2">The sequence shown here is derived from an EMBL/GenBank/DDBJ whole genome shotgun (WGS) entry which is preliminary data.</text>
</comment>
<dbReference type="InterPro" id="IPR000157">
    <property type="entry name" value="TIR_dom"/>
</dbReference>
<name>A0ABX9PWC4_9GAMM</name>
<dbReference type="EMBL" id="NSDJ01000001">
    <property type="protein sequence ID" value="RKF69260.1"/>
    <property type="molecule type" value="Genomic_DNA"/>
</dbReference>
<dbReference type="Proteomes" id="UP000284853">
    <property type="component" value="Unassembled WGS sequence"/>
</dbReference>
<proteinExistence type="predicted"/>
<dbReference type="Gene3D" id="3.40.50.11200">
    <property type="match status" value="1"/>
</dbReference>
<evidence type="ECO:0000313" key="3">
    <source>
        <dbReference type="Proteomes" id="UP000284853"/>
    </source>
</evidence>
<dbReference type="InterPro" id="IPR035897">
    <property type="entry name" value="Toll_tir_struct_dom_sf"/>
</dbReference>
<gene>
    <name evidence="2" type="ORF">CKQ54_13195</name>
</gene>
<protein>
    <recommendedName>
        <fullName evidence="1">TIR domain-containing protein</fullName>
    </recommendedName>
</protein>
<reference evidence="2 3" key="1">
    <citation type="submission" date="2017-08" db="EMBL/GenBank/DDBJ databases">
        <title>Comparative genomics of bacteria isolated from necrotic lesions of AOD affected trees.</title>
        <authorList>
            <person name="Doonan J."/>
            <person name="Denman S."/>
            <person name="Mcdonald J.E."/>
        </authorList>
    </citation>
    <scope>NUCLEOTIDE SEQUENCE [LARGE SCALE GENOMIC DNA]</scope>
    <source>
        <strain evidence="2 3">CIP 105588</strain>
    </source>
</reference>
<feature type="domain" description="TIR" evidence="1">
    <location>
        <begin position="3"/>
        <end position="94"/>
    </location>
</feature>
<organism evidence="2 3">
    <name type="scientific">Rahnella variigena</name>
    <dbReference type="NCBI Taxonomy" id="574964"/>
    <lineage>
        <taxon>Bacteria</taxon>
        <taxon>Pseudomonadati</taxon>
        <taxon>Pseudomonadota</taxon>
        <taxon>Gammaproteobacteria</taxon>
        <taxon>Enterobacterales</taxon>
        <taxon>Yersiniaceae</taxon>
        <taxon>Rahnella</taxon>
    </lineage>
</organism>
<evidence type="ECO:0000259" key="1">
    <source>
        <dbReference type="Pfam" id="PF13676"/>
    </source>
</evidence>
<dbReference type="Pfam" id="PF13676">
    <property type="entry name" value="TIR_2"/>
    <property type="match status" value="1"/>
</dbReference>
<dbReference type="SUPFAM" id="SSF52200">
    <property type="entry name" value="Toll/Interleukin receptor TIR domain"/>
    <property type="match status" value="1"/>
</dbReference>
<accession>A0ABX9PWC4</accession>
<keyword evidence="3" id="KW-1185">Reference proteome</keyword>